<evidence type="ECO:0000313" key="1">
    <source>
        <dbReference type="EMBL" id="KAK3715684.1"/>
    </source>
</evidence>
<keyword evidence="2" id="KW-1185">Reference proteome</keyword>
<name>A0ACC3NF35_9PEZI</name>
<protein>
    <submittedName>
        <fullName evidence="1">Uncharacterized protein</fullName>
    </submittedName>
</protein>
<comment type="caution">
    <text evidence="1">The sequence shown here is derived from an EMBL/GenBank/DDBJ whole genome shotgun (WGS) entry which is preliminary data.</text>
</comment>
<dbReference type="EMBL" id="JAUTXU010000047">
    <property type="protein sequence ID" value="KAK3715684.1"/>
    <property type="molecule type" value="Genomic_DNA"/>
</dbReference>
<sequence>MVQVFVRALNGKTYTIDTDLDDSCWNFALKIQERVGTPPEQMRLIFAGKPLSLGKHEVKDEGIGEPKLCDSWSISNGVLSFLLYFTIQASQNFLTKMANNITITVPLDMVVAIREATDPQAKVNAVAKTSQAIIDAVEAIPYDIKKKRAAPTFSEDDTGGRYIMLTVRSLTGFDTYFKINTRSRGSDLAFAIRNASGRPMGQQRLICEGKCLYDMGDSDDDNIDDDTIDETLDTLDDAERSTLCTMSFQVKVTLPVATAVKMHTATRNRSSTDGAVEELANMVGLDSDSALGDVGRAVVEAMNSLPCDIVAKNTTPATNFDTASIGSPITAACEITVTVRDAMMREERICMWDNETVDDLVEAYARRCDTSTDKFVLTFNDKIFSSGLDIYLTKVGIVDESVVRALPKADATCGVATTAPSAMLTPNSPQAPCSNQNKTFADLIASQSTVQDTVSLCGAGASSVNITVTVRDLMMNEETICLYGNPMVDDLFEAYANRIDKAIGKFYFSFGGKLYYPGLHAYLKKAGMVDGSIIHALPNVVGWATSRITSPVNTPPSNAPVDVVNFFRPGSVTPTNIGASQSTITDDDKIEITVRDLMNQLEHFSISRNDTLEKLADWYSDRTGLEASGLRFKFPDGRVRCVDWDDGETLEDLGISDGKVIVAMPESIRY</sequence>
<proteinExistence type="predicted"/>
<accession>A0ACC3NF35</accession>
<gene>
    <name evidence="1" type="ORF">LTR37_006909</name>
</gene>
<organism evidence="1 2">
    <name type="scientific">Vermiconidia calcicola</name>
    <dbReference type="NCBI Taxonomy" id="1690605"/>
    <lineage>
        <taxon>Eukaryota</taxon>
        <taxon>Fungi</taxon>
        <taxon>Dikarya</taxon>
        <taxon>Ascomycota</taxon>
        <taxon>Pezizomycotina</taxon>
        <taxon>Dothideomycetes</taxon>
        <taxon>Dothideomycetidae</taxon>
        <taxon>Mycosphaerellales</taxon>
        <taxon>Extremaceae</taxon>
        <taxon>Vermiconidia</taxon>
    </lineage>
</organism>
<reference evidence="1" key="1">
    <citation type="submission" date="2023-07" db="EMBL/GenBank/DDBJ databases">
        <title>Black Yeasts Isolated from many extreme environments.</title>
        <authorList>
            <person name="Coleine C."/>
            <person name="Stajich J.E."/>
            <person name="Selbmann L."/>
        </authorList>
    </citation>
    <scope>NUCLEOTIDE SEQUENCE</scope>
    <source>
        <strain evidence="1">CCFEE 5714</strain>
    </source>
</reference>
<dbReference type="Proteomes" id="UP001281147">
    <property type="component" value="Unassembled WGS sequence"/>
</dbReference>
<evidence type="ECO:0000313" key="2">
    <source>
        <dbReference type="Proteomes" id="UP001281147"/>
    </source>
</evidence>